<sequence>MGHAWCRDEEEEVRWTPHQSPVATDQQSPVAPLAHRPPTRSHARPAGELQAWQRGGRATMALPMDGSGRFFLLDHLLHRCRWGKGGRRWLALAPWEAVNYSTRTPPPAVAAAGTGTVGLGKCSASIELTSASGTVLGARAPLSDFTLRCPCAFHVTLFLASPAPSPSL</sequence>
<dbReference type="Proteomes" id="UP000823388">
    <property type="component" value="Chromosome 4K"/>
</dbReference>
<dbReference type="AlphaFoldDB" id="A0A8T0U1J7"/>
<evidence type="ECO:0000313" key="3">
    <source>
        <dbReference type="Proteomes" id="UP000823388"/>
    </source>
</evidence>
<dbReference type="EMBL" id="CM029043">
    <property type="protein sequence ID" value="KAG2614079.1"/>
    <property type="molecule type" value="Genomic_DNA"/>
</dbReference>
<comment type="caution">
    <text evidence="2">The sequence shown here is derived from an EMBL/GenBank/DDBJ whole genome shotgun (WGS) entry which is preliminary data.</text>
</comment>
<protein>
    <submittedName>
        <fullName evidence="2">Uncharacterized protein</fullName>
    </submittedName>
</protein>
<organism evidence="2 3">
    <name type="scientific">Panicum virgatum</name>
    <name type="common">Blackwell switchgrass</name>
    <dbReference type="NCBI Taxonomy" id="38727"/>
    <lineage>
        <taxon>Eukaryota</taxon>
        <taxon>Viridiplantae</taxon>
        <taxon>Streptophyta</taxon>
        <taxon>Embryophyta</taxon>
        <taxon>Tracheophyta</taxon>
        <taxon>Spermatophyta</taxon>
        <taxon>Magnoliopsida</taxon>
        <taxon>Liliopsida</taxon>
        <taxon>Poales</taxon>
        <taxon>Poaceae</taxon>
        <taxon>PACMAD clade</taxon>
        <taxon>Panicoideae</taxon>
        <taxon>Panicodae</taxon>
        <taxon>Paniceae</taxon>
        <taxon>Panicinae</taxon>
        <taxon>Panicum</taxon>
        <taxon>Panicum sect. Hiantes</taxon>
    </lineage>
</organism>
<name>A0A8T0U1J7_PANVG</name>
<proteinExistence type="predicted"/>
<reference evidence="2" key="1">
    <citation type="submission" date="2020-05" db="EMBL/GenBank/DDBJ databases">
        <title>WGS assembly of Panicum virgatum.</title>
        <authorList>
            <person name="Lovell J.T."/>
            <person name="Jenkins J."/>
            <person name="Shu S."/>
            <person name="Juenger T.E."/>
            <person name="Schmutz J."/>
        </authorList>
    </citation>
    <scope>NUCLEOTIDE SEQUENCE</scope>
    <source>
        <strain evidence="2">AP13</strain>
    </source>
</reference>
<evidence type="ECO:0000313" key="2">
    <source>
        <dbReference type="EMBL" id="KAG2614079.1"/>
    </source>
</evidence>
<feature type="region of interest" description="Disordered" evidence="1">
    <location>
        <begin position="1"/>
        <end position="48"/>
    </location>
</feature>
<accession>A0A8T0U1J7</accession>
<keyword evidence="3" id="KW-1185">Reference proteome</keyword>
<gene>
    <name evidence="2" type="ORF">PVAP13_4KG377302</name>
</gene>
<evidence type="ECO:0000256" key="1">
    <source>
        <dbReference type="SAM" id="MobiDB-lite"/>
    </source>
</evidence>
<feature type="compositionally biased region" description="Polar residues" evidence="1">
    <location>
        <begin position="17"/>
        <end position="29"/>
    </location>
</feature>